<keyword evidence="5 7" id="KW-0472">Membrane</keyword>
<protein>
    <recommendedName>
        <fullName evidence="2">histidine kinase</fullName>
        <ecNumber evidence="2">2.7.13.3</ecNumber>
    </recommendedName>
</protein>
<feature type="transmembrane region" description="Helical" evidence="7">
    <location>
        <begin position="200"/>
        <end position="222"/>
    </location>
</feature>
<dbReference type="InterPro" id="IPR000014">
    <property type="entry name" value="PAS"/>
</dbReference>
<evidence type="ECO:0000256" key="6">
    <source>
        <dbReference type="SAM" id="MobiDB-lite"/>
    </source>
</evidence>
<evidence type="ECO:0000313" key="10">
    <source>
        <dbReference type="Proteomes" id="UP000236584"/>
    </source>
</evidence>
<dbReference type="Pfam" id="PF02518">
    <property type="entry name" value="HATPase_c"/>
    <property type="match status" value="1"/>
</dbReference>
<dbReference type="InterPro" id="IPR035965">
    <property type="entry name" value="PAS-like_dom_sf"/>
</dbReference>
<dbReference type="InterPro" id="IPR050351">
    <property type="entry name" value="BphY/WalK/GraS-like"/>
</dbReference>
<keyword evidence="3" id="KW-0808">Transferase</keyword>
<dbReference type="SMART" id="SM00387">
    <property type="entry name" value="HATPase_c"/>
    <property type="match status" value="1"/>
</dbReference>
<keyword evidence="7" id="KW-0812">Transmembrane</keyword>
<dbReference type="InterPro" id="IPR013656">
    <property type="entry name" value="PAS_4"/>
</dbReference>
<evidence type="ECO:0000256" key="7">
    <source>
        <dbReference type="SAM" id="Phobius"/>
    </source>
</evidence>
<dbReference type="GO" id="GO:0000156">
    <property type="term" value="F:phosphorelay response regulator activity"/>
    <property type="evidence" value="ECO:0007669"/>
    <property type="project" value="TreeGrafter"/>
</dbReference>
<dbReference type="EMBL" id="CP026309">
    <property type="protein sequence ID" value="AUV83187.1"/>
    <property type="molecule type" value="Genomic_DNA"/>
</dbReference>
<dbReference type="InterPro" id="IPR005467">
    <property type="entry name" value="His_kinase_dom"/>
</dbReference>
<dbReference type="Proteomes" id="UP000236584">
    <property type="component" value="Chromosome"/>
</dbReference>
<dbReference type="GO" id="GO:0030295">
    <property type="term" value="F:protein kinase activator activity"/>
    <property type="evidence" value="ECO:0007669"/>
    <property type="project" value="TreeGrafter"/>
</dbReference>
<feature type="transmembrane region" description="Helical" evidence="7">
    <location>
        <begin position="167"/>
        <end position="188"/>
    </location>
</feature>
<dbReference type="GO" id="GO:0007234">
    <property type="term" value="P:osmosensory signaling via phosphorelay pathway"/>
    <property type="evidence" value="ECO:0007669"/>
    <property type="project" value="TreeGrafter"/>
</dbReference>
<name>A0A2I8VMM1_9EURY</name>
<sequence>MPLDHVGGVLSRVALSASSPRFEWSLSVGLMLLAVVLAVGVAVALWHRRDSPGSKTLIVLALGAGLWSLFYALELSSQTLAGTLLFGRLSYVGIVVVPPAWFVFALVYTGRKRWLGMGRLCLLAVPSLVTMGLAWTTLSTGLMWASYELVPAAGLSTPVLSVEYGPAFWLWVAYSYLLTGTGTVLLVLSVAAARLFRVQTAALFVAVTAPWLGNLAFVAGIAPLDLTPVGFVVSALALGGGFHRYSLLDIHPVTGGVARAELVERLPDAVVAIDARERVVDLNPSAEAVLDTTLDEATGAPLAAVAPSLASLLSGEEPTSDYVVPETGRSYEVRVSSLRTDWSTGRLVTLRDVTERRRREREVAVLNRVLRHDLRNDVVVIENYVTLIRRNPGDEEYLAGLARRAAEMRELVETVREVERHLDADEPTRSTLDLARLVRERTAAVAREHPNATVETDLPADAWVRALDLIGSAVDNLVENAVEHNDSDEPWVSVSVERTVVDGERYVDLRVADDGPPIPEADRAVLVGRDPSLDDASGLGLWLVNWIVTDSGGTVEYEPNGPRGNVVTIRLEAPDDEWYEATGSTGVSDADWHERSTESESESPTDSSGSHPHGSLSVPS</sequence>
<feature type="region of interest" description="Disordered" evidence="6">
    <location>
        <begin position="576"/>
        <end position="620"/>
    </location>
</feature>
<feature type="domain" description="Histidine kinase" evidence="8">
    <location>
        <begin position="369"/>
        <end position="575"/>
    </location>
</feature>
<dbReference type="GO" id="GO:0004673">
    <property type="term" value="F:protein histidine kinase activity"/>
    <property type="evidence" value="ECO:0007669"/>
    <property type="project" value="UniProtKB-EC"/>
</dbReference>
<dbReference type="Gene3D" id="3.30.565.10">
    <property type="entry name" value="Histidine kinase-like ATPase, C-terminal domain"/>
    <property type="match status" value="1"/>
</dbReference>
<feature type="transmembrane region" description="Helical" evidence="7">
    <location>
        <begin position="85"/>
        <end position="108"/>
    </location>
</feature>
<organism evidence="9 10">
    <name type="scientific">Salinigranum rubrum</name>
    <dbReference type="NCBI Taxonomy" id="755307"/>
    <lineage>
        <taxon>Archaea</taxon>
        <taxon>Methanobacteriati</taxon>
        <taxon>Methanobacteriota</taxon>
        <taxon>Stenosarchaea group</taxon>
        <taxon>Halobacteria</taxon>
        <taxon>Halobacteriales</taxon>
        <taxon>Haloferacaceae</taxon>
        <taxon>Salinigranum</taxon>
    </lineage>
</organism>
<evidence type="ECO:0000256" key="4">
    <source>
        <dbReference type="ARBA" id="ARBA00022777"/>
    </source>
</evidence>
<gene>
    <name evidence="9" type="ORF">C2R22_17325</name>
</gene>
<dbReference type="Pfam" id="PF16927">
    <property type="entry name" value="HisKA_7TM"/>
    <property type="match status" value="1"/>
</dbReference>
<dbReference type="InterPro" id="IPR036890">
    <property type="entry name" value="HATPase_C_sf"/>
</dbReference>
<dbReference type="InterPro" id="IPR031621">
    <property type="entry name" value="HisKA_7TM"/>
</dbReference>
<evidence type="ECO:0000256" key="1">
    <source>
        <dbReference type="ARBA" id="ARBA00000085"/>
    </source>
</evidence>
<dbReference type="InterPro" id="IPR003594">
    <property type="entry name" value="HATPase_dom"/>
</dbReference>
<evidence type="ECO:0000256" key="3">
    <source>
        <dbReference type="ARBA" id="ARBA00022679"/>
    </source>
</evidence>
<evidence type="ECO:0000256" key="2">
    <source>
        <dbReference type="ARBA" id="ARBA00012438"/>
    </source>
</evidence>
<feature type="transmembrane region" description="Helical" evidence="7">
    <location>
        <begin position="120"/>
        <end position="147"/>
    </location>
</feature>
<keyword evidence="4" id="KW-0418">Kinase</keyword>
<dbReference type="SUPFAM" id="SSF55785">
    <property type="entry name" value="PYP-like sensor domain (PAS domain)"/>
    <property type="match status" value="1"/>
</dbReference>
<feature type="transmembrane region" description="Helical" evidence="7">
    <location>
        <begin position="57"/>
        <end position="73"/>
    </location>
</feature>
<dbReference type="AlphaFoldDB" id="A0A2I8VMM1"/>
<feature type="transmembrane region" description="Helical" evidence="7">
    <location>
        <begin position="24"/>
        <end position="45"/>
    </location>
</feature>
<dbReference type="GO" id="GO:0016020">
    <property type="term" value="C:membrane"/>
    <property type="evidence" value="ECO:0007669"/>
    <property type="project" value="UniProtKB-SubCell"/>
</dbReference>
<evidence type="ECO:0000259" key="8">
    <source>
        <dbReference type="PROSITE" id="PS50109"/>
    </source>
</evidence>
<dbReference type="SUPFAM" id="SSF55874">
    <property type="entry name" value="ATPase domain of HSP90 chaperone/DNA topoisomerase II/histidine kinase"/>
    <property type="match status" value="1"/>
</dbReference>
<accession>A0A2I8VMM1</accession>
<dbReference type="EC" id="2.7.13.3" evidence="2"/>
<comment type="catalytic activity">
    <reaction evidence="1">
        <text>ATP + protein L-histidine = ADP + protein N-phospho-L-histidine.</text>
        <dbReference type="EC" id="2.7.13.3"/>
    </reaction>
</comment>
<dbReference type="Pfam" id="PF08448">
    <property type="entry name" value="PAS_4"/>
    <property type="match status" value="1"/>
</dbReference>
<reference evidence="9 10" key="1">
    <citation type="submission" date="2018-01" db="EMBL/GenBank/DDBJ databases">
        <title>Complete genome sequence of Salinigranum rubrum GX10T, an extremely halophilic archaeon isolated from a marine solar saltern.</title>
        <authorList>
            <person name="Han S."/>
        </authorList>
    </citation>
    <scope>NUCLEOTIDE SEQUENCE [LARGE SCALE GENOMIC DNA]</scope>
    <source>
        <strain evidence="9 10">GX10</strain>
    </source>
</reference>
<dbReference type="CDD" id="cd00130">
    <property type="entry name" value="PAS"/>
    <property type="match status" value="1"/>
</dbReference>
<dbReference type="PROSITE" id="PS50109">
    <property type="entry name" value="HIS_KIN"/>
    <property type="match status" value="1"/>
</dbReference>
<keyword evidence="10" id="KW-1185">Reference proteome</keyword>
<evidence type="ECO:0000256" key="5">
    <source>
        <dbReference type="ARBA" id="ARBA00023136"/>
    </source>
</evidence>
<proteinExistence type="predicted"/>
<dbReference type="PANTHER" id="PTHR42878">
    <property type="entry name" value="TWO-COMPONENT HISTIDINE KINASE"/>
    <property type="match status" value="1"/>
</dbReference>
<dbReference type="KEGG" id="srub:C2R22_17325"/>
<evidence type="ECO:0000313" key="9">
    <source>
        <dbReference type="EMBL" id="AUV83187.1"/>
    </source>
</evidence>
<dbReference type="PANTHER" id="PTHR42878:SF14">
    <property type="entry name" value="OSMOLARITY TWO-COMPONENT SYSTEM PROTEIN SSK1"/>
    <property type="match status" value="1"/>
</dbReference>
<dbReference type="Gene3D" id="3.30.450.20">
    <property type="entry name" value="PAS domain"/>
    <property type="match status" value="1"/>
</dbReference>
<keyword evidence="7" id="KW-1133">Transmembrane helix</keyword>